<sequence>AWGVYSLRGRGVPDPLAATTANFVRAAPLTILLALLYAWQADLASPFPASASASPAAHNGLQADARGITFAIISGALTSGLGYVIWYAALRRLTALQAASVQLSVPVLAALGGVLLLGEALTPRLLLAALAILGGIAVVLTRRATPG</sequence>
<accession>A0A4Y9SRZ4</accession>
<dbReference type="SUPFAM" id="SSF103481">
    <property type="entry name" value="Multidrug resistance efflux transporter EmrE"/>
    <property type="match status" value="1"/>
</dbReference>
<dbReference type="PANTHER" id="PTHR32322">
    <property type="entry name" value="INNER MEMBRANE TRANSPORTER"/>
    <property type="match status" value="1"/>
</dbReference>
<keyword evidence="2 5" id="KW-0812">Transmembrane</keyword>
<comment type="subcellular location">
    <subcellularLocation>
        <location evidence="1">Membrane</location>
        <topology evidence="1">Multi-pass membrane protein</topology>
    </subcellularLocation>
</comment>
<dbReference type="AlphaFoldDB" id="A0A4Y9SRZ4"/>
<comment type="caution">
    <text evidence="7">The sequence shown here is derived from an EMBL/GenBank/DDBJ whole genome shotgun (WGS) entry which is preliminary data.</text>
</comment>
<evidence type="ECO:0000256" key="1">
    <source>
        <dbReference type="ARBA" id="ARBA00004141"/>
    </source>
</evidence>
<feature type="non-terminal residue" evidence="7">
    <location>
        <position position="1"/>
    </location>
</feature>
<keyword evidence="3 5" id="KW-1133">Transmembrane helix</keyword>
<dbReference type="InterPro" id="IPR037185">
    <property type="entry name" value="EmrE-like"/>
</dbReference>
<dbReference type="PANTHER" id="PTHR32322:SF9">
    <property type="entry name" value="AMINO-ACID METABOLITE EFFLUX PUMP-RELATED"/>
    <property type="match status" value="1"/>
</dbReference>
<evidence type="ECO:0000259" key="6">
    <source>
        <dbReference type="Pfam" id="PF00892"/>
    </source>
</evidence>
<evidence type="ECO:0000256" key="4">
    <source>
        <dbReference type="ARBA" id="ARBA00023136"/>
    </source>
</evidence>
<evidence type="ECO:0000313" key="8">
    <source>
        <dbReference type="Proteomes" id="UP000298438"/>
    </source>
</evidence>
<feature type="transmembrane region" description="Helical" evidence="5">
    <location>
        <begin position="124"/>
        <end position="141"/>
    </location>
</feature>
<evidence type="ECO:0000256" key="3">
    <source>
        <dbReference type="ARBA" id="ARBA00022989"/>
    </source>
</evidence>
<dbReference type="InterPro" id="IPR050638">
    <property type="entry name" value="AA-Vitamin_Transporters"/>
</dbReference>
<keyword evidence="4 5" id="KW-0472">Membrane</keyword>
<dbReference type="Pfam" id="PF00892">
    <property type="entry name" value="EamA"/>
    <property type="match status" value="1"/>
</dbReference>
<dbReference type="Proteomes" id="UP000298438">
    <property type="component" value="Unassembled WGS sequence"/>
</dbReference>
<name>A0A4Y9SRZ4_9BURK</name>
<evidence type="ECO:0000256" key="5">
    <source>
        <dbReference type="SAM" id="Phobius"/>
    </source>
</evidence>
<feature type="transmembrane region" description="Helical" evidence="5">
    <location>
        <begin position="68"/>
        <end position="89"/>
    </location>
</feature>
<feature type="transmembrane region" description="Helical" evidence="5">
    <location>
        <begin position="101"/>
        <end position="118"/>
    </location>
</feature>
<feature type="transmembrane region" description="Helical" evidence="5">
    <location>
        <begin position="16"/>
        <end position="39"/>
    </location>
</feature>
<keyword evidence="8" id="KW-1185">Reference proteome</keyword>
<dbReference type="InterPro" id="IPR000620">
    <property type="entry name" value="EamA_dom"/>
</dbReference>
<protein>
    <recommendedName>
        <fullName evidence="6">EamA domain-containing protein</fullName>
    </recommendedName>
</protein>
<dbReference type="GO" id="GO:0016020">
    <property type="term" value="C:membrane"/>
    <property type="evidence" value="ECO:0007669"/>
    <property type="project" value="UniProtKB-SubCell"/>
</dbReference>
<reference evidence="7 8" key="1">
    <citation type="submission" date="2019-03" db="EMBL/GenBank/DDBJ databases">
        <title>Draft Genome Sequence of Massilia arenosa sp. nov., a Novel Massilia Species Isolated from a Sandy-loam Maize Soil.</title>
        <authorList>
            <person name="Raths R."/>
            <person name="Peta V."/>
            <person name="Bucking H."/>
        </authorList>
    </citation>
    <scope>NUCLEOTIDE SEQUENCE [LARGE SCALE GENOMIC DNA]</scope>
    <source>
        <strain evidence="7 8">MC02</strain>
    </source>
</reference>
<dbReference type="RefSeq" id="WP_167758572.1">
    <property type="nucleotide sequence ID" value="NZ_SPVF01000024.1"/>
</dbReference>
<proteinExistence type="predicted"/>
<dbReference type="EMBL" id="SPVF01000024">
    <property type="protein sequence ID" value="TFW29218.1"/>
    <property type="molecule type" value="Genomic_DNA"/>
</dbReference>
<evidence type="ECO:0000256" key="2">
    <source>
        <dbReference type="ARBA" id="ARBA00022692"/>
    </source>
</evidence>
<feature type="domain" description="EamA" evidence="6">
    <location>
        <begin position="1"/>
        <end position="140"/>
    </location>
</feature>
<evidence type="ECO:0000313" key="7">
    <source>
        <dbReference type="EMBL" id="TFW29218.1"/>
    </source>
</evidence>
<gene>
    <name evidence="7" type="ORF">E4L96_01715</name>
</gene>
<organism evidence="7 8">
    <name type="scientific">Zemynaea arenosa</name>
    <dbReference type="NCBI Taxonomy" id="2561931"/>
    <lineage>
        <taxon>Bacteria</taxon>
        <taxon>Pseudomonadati</taxon>
        <taxon>Pseudomonadota</taxon>
        <taxon>Betaproteobacteria</taxon>
        <taxon>Burkholderiales</taxon>
        <taxon>Oxalobacteraceae</taxon>
        <taxon>Telluria group</taxon>
        <taxon>Zemynaea</taxon>
    </lineage>
</organism>